<dbReference type="PROSITE" id="PS00018">
    <property type="entry name" value="EF_HAND_1"/>
    <property type="match status" value="1"/>
</dbReference>
<dbReference type="OrthoDB" id="6706523at2"/>
<evidence type="ECO:0000313" key="4">
    <source>
        <dbReference type="Proteomes" id="UP000184096"/>
    </source>
</evidence>
<dbReference type="SUPFAM" id="SSF47473">
    <property type="entry name" value="EF-hand"/>
    <property type="match status" value="1"/>
</dbReference>
<proteinExistence type="predicted"/>
<dbReference type="Proteomes" id="UP000184096">
    <property type="component" value="Chromosome I"/>
</dbReference>
<name>A0A1M7TAS5_9BRAD</name>
<feature type="domain" description="EF-hand" evidence="2">
    <location>
        <begin position="89"/>
        <end position="124"/>
    </location>
</feature>
<reference evidence="4" key="1">
    <citation type="submission" date="2016-11" db="EMBL/GenBank/DDBJ databases">
        <authorList>
            <person name="Varghese N."/>
            <person name="Submissions S."/>
        </authorList>
    </citation>
    <scope>NUCLEOTIDE SEQUENCE [LARGE SCALE GENOMIC DNA]</scope>
    <source>
        <strain evidence="4">GAS401</strain>
    </source>
</reference>
<evidence type="ECO:0000259" key="2">
    <source>
        <dbReference type="PROSITE" id="PS50222"/>
    </source>
</evidence>
<dbReference type="AlphaFoldDB" id="A0A1M7TAS5"/>
<feature type="region of interest" description="Disordered" evidence="1">
    <location>
        <begin position="134"/>
        <end position="159"/>
    </location>
</feature>
<dbReference type="InterPro" id="IPR011992">
    <property type="entry name" value="EF-hand-dom_pair"/>
</dbReference>
<dbReference type="Gene3D" id="1.10.238.10">
    <property type="entry name" value="EF-hand"/>
    <property type="match status" value="1"/>
</dbReference>
<accession>A0A1M7TAS5</accession>
<keyword evidence="4" id="KW-1185">Reference proteome</keyword>
<sequence length="159" mass="17587">MRDGILALRIGATLAVLVVGSALGLSVVMAQSGRSDPLLNAGPPVWDANHDGIFTCDEWKKFMEQLFVSGDKGRKGFLTRQEFDSIKKADPSLADADFGYFDENQDGKVSRKEFVEKPSVFILRFDKNGDCRVTPEELKAATTPQPTGGPQERPRDRFH</sequence>
<dbReference type="PROSITE" id="PS50222">
    <property type="entry name" value="EF_HAND_2"/>
    <property type="match status" value="1"/>
</dbReference>
<evidence type="ECO:0000313" key="3">
    <source>
        <dbReference type="EMBL" id="SHN67805.1"/>
    </source>
</evidence>
<gene>
    <name evidence="3" type="ORF">SAMN05444170_1244</name>
</gene>
<dbReference type="InterPro" id="IPR002048">
    <property type="entry name" value="EF_hand_dom"/>
</dbReference>
<dbReference type="GO" id="GO:0005509">
    <property type="term" value="F:calcium ion binding"/>
    <property type="evidence" value="ECO:0007669"/>
    <property type="project" value="InterPro"/>
</dbReference>
<organism evidence="3 4">
    <name type="scientific">Bradyrhizobium erythrophlei</name>
    <dbReference type="NCBI Taxonomy" id="1437360"/>
    <lineage>
        <taxon>Bacteria</taxon>
        <taxon>Pseudomonadati</taxon>
        <taxon>Pseudomonadota</taxon>
        <taxon>Alphaproteobacteria</taxon>
        <taxon>Hyphomicrobiales</taxon>
        <taxon>Nitrobacteraceae</taxon>
        <taxon>Bradyrhizobium</taxon>
    </lineage>
</organism>
<dbReference type="EMBL" id="LT670849">
    <property type="protein sequence ID" value="SHN67805.1"/>
    <property type="molecule type" value="Genomic_DNA"/>
</dbReference>
<evidence type="ECO:0000256" key="1">
    <source>
        <dbReference type="SAM" id="MobiDB-lite"/>
    </source>
</evidence>
<dbReference type="Pfam" id="PF13202">
    <property type="entry name" value="EF-hand_5"/>
    <property type="match status" value="1"/>
</dbReference>
<protein>
    <submittedName>
        <fullName evidence="3">EF hand</fullName>
    </submittedName>
</protein>
<dbReference type="RefSeq" id="WP_156898408.1">
    <property type="nucleotide sequence ID" value="NZ_LT670849.1"/>
</dbReference>
<dbReference type="InterPro" id="IPR018247">
    <property type="entry name" value="EF_Hand_1_Ca_BS"/>
</dbReference>